<feature type="transmembrane region" description="Helical" evidence="6">
    <location>
        <begin position="343"/>
        <end position="366"/>
    </location>
</feature>
<dbReference type="SUPFAM" id="SSF82866">
    <property type="entry name" value="Multidrug efflux transporter AcrB transmembrane domain"/>
    <property type="match status" value="2"/>
</dbReference>
<feature type="transmembrane region" description="Helical" evidence="6">
    <location>
        <begin position="728"/>
        <end position="754"/>
    </location>
</feature>
<dbReference type="Pfam" id="PF03176">
    <property type="entry name" value="MMPL"/>
    <property type="match status" value="2"/>
</dbReference>
<name>A0A3B1CP33_9ZZZZ</name>
<dbReference type="GO" id="GO:0005886">
    <property type="term" value="C:plasma membrane"/>
    <property type="evidence" value="ECO:0007669"/>
    <property type="project" value="UniProtKB-SubCell"/>
</dbReference>
<feature type="transmembrane region" description="Helical" evidence="6">
    <location>
        <begin position="631"/>
        <end position="651"/>
    </location>
</feature>
<sequence length="767" mass="85299">MLKKISLLSLDYPKTVIALMLLITMGLAAQMVNIRIDTDPENMLEIDQPDRAYYDEVKKEFGINDLLVVGIVDKKSVFRPETLGAMSRIMEQVIRIKGVIIEDVISFTTTDNVSSKDGSLVIEPIMGAVPESPGKLEALKRSIYSNPLFVEKIISKDGNAAAIYIPIEEKKLSRTISEQIEAIAQKELKDGQKIYIAGLPVAEDVFGHEMFKQMAYTAPAAGMMIFLLLFLIFRKISLIFSPMIVAMCSIAWAMGSMIGMGHTVHIMSSMIPVFLMPIAVLDSVHILSEFYDRYPQCKDRKKTLQAVIEELFTPMLYTSITTAVGFGSLALTDIPPVAVFGKFIAGGVMAAWLLTITLVPAFIMVLREETIAKGLGRSKDRSSGNGGFLSVWGRFTFNNYKIFVAGGVALFALGLIGASRIVVNDNPVKWFKEGHKIRIADDVLNKNFGGTYMAYLTLLGKNAGDMKKPEVLQYIDQLQAYLEEEQLAGKTSSAADIIKRINYVLHDNDADFDKTPNSSEEIGQYYFLFLSSGDPDDLDNFVDYDYQNANIWVQMKSGDNKDMEKIIDAVKQYTSEHPPPDGVMLKWSGLTYINKVWQDMMVVGMLKAVLGGFLAVFILMVVLFRSVRLGFIAMMPLTFAITLTYGLVGFFGKNYDMPIAVCSTLTLGLSIDFAIHFIHRFRKKFEELEDMEQTNNYIFREPARAIVRNAVVISIGFLPMAFSTLSPYITVGLFFASLMTVTATTTLLLLPALLKLGGSAMFKEVNP</sequence>
<gene>
    <name evidence="8" type="ORF">MNBD_NITROSPINAE04-1220</name>
</gene>
<feature type="transmembrane region" description="Helical" evidence="6">
    <location>
        <begin position="600"/>
        <end position="624"/>
    </location>
</feature>
<dbReference type="EMBL" id="UOGA01000313">
    <property type="protein sequence ID" value="VAX25718.1"/>
    <property type="molecule type" value="Genomic_DNA"/>
</dbReference>
<feature type="transmembrane region" description="Helical" evidence="6">
    <location>
        <begin position="238"/>
        <end position="258"/>
    </location>
</feature>
<dbReference type="PANTHER" id="PTHR33406:SF13">
    <property type="entry name" value="MEMBRANE PROTEIN YDFJ"/>
    <property type="match status" value="1"/>
</dbReference>
<feature type="transmembrane region" description="Helical" evidence="6">
    <location>
        <begin position="270"/>
        <end position="291"/>
    </location>
</feature>
<feature type="transmembrane region" description="Helical" evidence="6">
    <location>
        <begin position="705"/>
        <end position="722"/>
    </location>
</feature>
<reference evidence="8" key="1">
    <citation type="submission" date="2018-06" db="EMBL/GenBank/DDBJ databases">
        <authorList>
            <person name="Zhirakovskaya E."/>
        </authorList>
    </citation>
    <scope>NUCLEOTIDE SEQUENCE</scope>
</reference>
<evidence type="ECO:0000259" key="7">
    <source>
        <dbReference type="PROSITE" id="PS50156"/>
    </source>
</evidence>
<feature type="transmembrane region" description="Helical" evidence="6">
    <location>
        <begin position="311"/>
        <end position="331"/>
    </location>
</feature>
<dbReference type="InterPro" id="IPR000731">
    <property type="entry name" value="SSD"/>
</dbReference>
<keyword evidence="4 6" id="KW-1133">Transmembrane helix</keyword>
<evidence type="ECO:0000256" key="5">
    <source>
        <dbReference type="ARBA" id="ARBA00023136"/>
    </source>
</evidence>
<dbReference type="Gene3D" id="1.20.1640.10">
    <property type="entry name" value="Multidrug efflux transporter AcrB transmembrane domain"/>
    <property type="match status" value="2"/>
</dbReference>
<evidence type="ECO:0000256" key="3">
    <source>
        <dbReference type="ARBA" id="ARBA00022692"/>
    </source>
</evidence>
<dbReference type="AlphaFoldDB" id="A0A3B1CP33"/>
<feature type="transmembrane region" description="Helical" evidence="6">
    <location>
        <begin position="402"/>
        <end position="423"/>
    </location>
</feature>
<feature type="transmembrane region" description="Helical" evidence="6">
    <location>
        <begin position="214"/>
        <end position="233"/>
    </location>
</feature>
<evidence type="ECO:0000256" key="4">
    <source>
        <dbReference type="ARBA" id="ARBA00022989"/>
    </source>
</evidence>
<evidence type="ECO:0000256" key="6">
    <source>
        <dbReference type="SAM" id="Phobius"/>
    </source>
</evidence>
<evidence type="ECO:0000256" key="2">
    <source>
        <dbReference type="ARBA" id="ARBA00022475"/>
    </source>
</evidence>
<feature type="domain" description="SSD" evidence="7">
    <location>
        <begin position="256"/>
        <end position="365"/>
    </location>
</feature>
<proteinExistence type="predicted"/>
<dbReference type="PROSITE" id="PS50156">
    <property type="entry name" value="SSD"/>
    <property type="match status" value="1"/>
</dbReference>
<dbReference type="InterPro" id="IPR004869">
    <property type="entry name" value="MMPL_dom"/>
</dbReference>
<feature type="transmembrane region" description="Helical" evidence="6">
    <location>
        <begin position="657"/>
        <end position="678"/>
    </location>
</feature>
<keyword evidence="5 6" id="KW-0472">Membrane</keyword>
<protein>
    <submittedName>
        <fullName evidence="8">Transporter</fullName>
    </submittedName>
</protein>
<comment type="subcellular location">
    <subcellularLocation>
        <location evidence="1">Cell membrane</location>
        <topology evidence="1">Multi-pass membrane protein</topology>
    </subcellularLocation>
</comment>
<accession>A0A3B1CP33</accession>
<evidence type="ECO:0000313" key="8">
    <source>
        <dbReference type="EMBL" id="VAX25718.1"/>
    </source>
</evidence>
<keyword evidence="3 6" id="KW-0812">Transmembrane</keyword>
<dbReference type="InterPro" id="IPR050545">
    <property type="entry name" value="Mycobact_MmpL"/>
</dbReference>
<evidence type="ECO:0000256" key="1">
    <source>
        <dbReference type="ARBA" id="ARBA00004651"/>
    </source>
</evidence>
<organism evidence="8">
    <name type="scientific">hydrothermal vent metagenome</name>
    <dbReference type="NCBI Taxonomy" id="652676"/>
    <lineage>
        <taxon>unclassified sequences</taxon>
        <taxon>metagenomes</taxon>
        <taxon>ecological metagenomes</taxon>
    </lineage>
</organism>
<dbReference type="PANTHER" id="PTHR33406">
    <property type="entry name" value="MEMBRANE PROTEIN MJ1562-RELATED"/>
    <property type="match status" value="1"/>
</dbReference>
<keyword evidence="2" id="KW-1003">Cell membrane</keyword>